<dbReference type="Gene3D" id="3.40.630.30">
    <property type="match status" value="1"/>
</dbReference>
<proteinExistence type="predicted"/>
<sequence length="106" mass="11714">MPISVQAHPLSPEECQTFDQVLRDDPEYRQKLQEALASGDHRLFAAHFNGKRVAIALIEKNQPAMDWMVVHPATRGRGVGKDFLRLISQALGEAVSLPAHCQQASA</sequence>
<accession>A0A6N7LU31</accession>
<dbReference type="SUPFAM" id="SSF55729">
    <property type="entry name" value="Acyl-CoA N-acyltransferases (Nat)"/>
    <property type="match status" value="1"/>
</dbReference>
<dbReference type="CDD" id="cd04301">
    <property type="entry name" value="NAT_SF"/>
    <property type="match status" value="1"/>
</dbReference>
<dbReference type="GO" id="GO:0016740">
    <property type="term" value="F:transferase activity"/>
    <property type="evidence" value="ECO:0007669"/>
    <property type="project" value="UniProtKB-KW"/>
</dbReference>
<evidence type="ECO:0000313" key="3">
    <source>
        <dbReference type="Proteomes" id="UP000469421"/>
    </source>
</evidence>
<dbReference type="RefSeq" id="WP_153499640.1">
    <property type="nucleotide sequence ID" value="NZ_JBMZXE010000066.1"/>
</dbReference>
<dbReference type="EMBL" id="WIRE01000001">
    <property type="protein sequence ID" value="MQX52714.1"/>
    <property type="molecule type" value="Genomic_DNA"/>
</dbReference>
<keyword evidence="2" id="KW-0808">Transferase</keyword>
<comment type="caution">
    <text evidence="2">The sequence shown here is derived from an EMBL/GenBank/DDBJ whole genome shotgun (WGS) entry which is preliminary data.</text>
</comment>
<name>A0A6N7LU31_9GAMM</name>
<evidence type="ECO:0000313" key="2">
    <source>
        <dbReference type="EMBL" id="MQX52714.1"/>
    </source>
</evidence>
<dbReference type="Pfam" id="PF13673">
    <property type="entry name" value="Acetyltransf_10"/>
    <property type="match status" value="1"/>
</dbReference>
<feature type="domain" description="N-acetyltransferase" evidence="1">
    <location>
        <begin position="8"/>
        <end position="91"/>
    </location>
</feature>
<gene>
    <name evidence="2" type="ORF">GFN93_05600</name>
</gene>
<dbReference type="Proteomes" id="UP000469421">
    <property type="component" value="Unassembled WGS sequence"/>
</dbReference>
<evidence type="ECO:0000259" key="1">
    <source>
        <dbReference type="Pfam" id="PF13673"/>
    </source>
</evidence>
<organism evidence="2 3">
    <name type="scientific">Alcanivorax sediminis</name>
    <dbReference type="NCBI Taxonomy" id="2663008"/>
    <lineage>
        <taxon>Bacteria</taxon>
        <taxon>Pseudomonadati</taxon>
        <taxon>Pseudomonadota</taxon>
        <taxon>Gammaproteobacteria</taxon>
        <taxon>Oceanospirillales</taxon>
        <taxon>Alcanivoracaceae</taxon>
        <taxon>Alcanivorax</taxon>
    </lineage>
</organism>
<reference evidence="2 3" key="1">
    <citation type="submission" date="2019-10" db="EMBL/GenBank/DDBJ databases">
        <title>Alcanivorax sp.PA15-N-34 draft genome sequence.</title>
        <authorList>
            <person name="Liao X."/>
            <person name="Shao Z."/>
        </authorList>
    </citation>
    <scope>NUCLEOTIDE SEQUENCE [LARGE SCALE GENOMIC DNA]</scope>
    <source>
        <strain evidence="2 3">PA15-N-34</strain>
    </source>
</reference>
<dbReference type="AlphaFoldDB" id="A0A6N7LU31"/>
<protein>
    <submittedName>
        <fullName evidence="2">GNAT family N-acetyltransferase</fullName>
    </submittedName>
</protein>
<keyword evidence="3" id="KW-1185">Reference proteome</keyword>
<dbReference type="InterPro" id="IPR016181">
    <property type="entry name" value="Acyl_CoA_acyltransferase"/>
</dbReference>
<dbReference type="InterPro" id="IPR000182">
    <property type="entry name" value="GNAT_dom"/>
</dbReference>